<accession>A0AA36ENC4</accession>
<organism evidence="2 3">
    <name type="scientific">Lactuca saligna</name>
    <name type="common">Willowleaf lettuce</name>
    <dbReference type="NCBI Taxonomy" id="75948"/>
    <lineage>
        <taxon>Eukaryota</taxon>
        <taxon>Viridiplantae</taxon>
        <taxon>Streptophyta</taxon>
        <taxon>Embryophyta</taxon>
        <taxon>Tracheophyta</taxon>
        <taxon>Spermatophyta</taxon>
        <taxon>Magnoliopsida</taxon>
        <taxon>eudicotyledons</taxon>
        <taxon>Gunneridae</taxon>
        <taxon>Pentapetalae</taxon>
        <taxon>asterids</taxon>
        <taxon>campanulids</taxon>
        <taxon>Asterales</taxon>
        <taxon>Asteraceae</taxon>
        <taxon>Cichorioideae</taxon>
        <taxon>Cichorieae</taxon>
        <taxon>Lactucinae</taxon>
        <taxon>Lactuca</taxon>
    </lineage>
</organism>
<proteinExistence type="predicted"/>
<dbReference type="AlphaFoldDB" id="A0AA36ENC4"/>
<feature type="compositionally biased region" description="Polar residues" evidence="1">
    <location>
        <begin position="134"/>
        <end position="145"/>
    </location>
</feature>
<keyword evidence="3" id="KW-1185">Reference proteome</keyword>
<gene>
    <name evidence="2" type="ORF">LSALG_LOCUS42136</name>
</gene>
<reference evidence="2" key="1">
    <citation type="submission" date="2023-04" db="EMBL/GenBank/DDBJ databases">
        <authorList>
            <person name="Vijverberg K."/>
            <person name="Xiong W."/>
            <person name="Schranz E."/>
        </authorList>
    </citation>
    <scope>NUCLEOTIDE SEQUENCE</scope>
</reference>
<protein>
    <submittedName>
        <fullName evidence="2">Uncharacterized protein</fullName>
    </submittedName>
</protein>
<sequence>MFDCYFGFGQDRFRGFAVEDLWSGFSGLVLPYRQDSVISSFVLGERQKRRNQTNSNLGLVRTRSDLVRGQGRAFANAMFTDMAVKNDTSTKQTQRVTMVGEIPVASGTAERSPLCPMQPLDGGKTSIQEEHTSNRTLASQAPSSSTDKRTAAYIASL</sequence>
<feature type="region of interest" description="Disordered" evidence="1">
    <location>
        <begin position="107"/>
        <end position="157"/>
    </location>
</feature>
<evidence type="ECO:0000256" key="1">
    <source>
        <dbReference type="SAM" id="MobiDB-lite"/>
    </source>
</evidence>
<name>A0AA36ENC4_LACSI</name>
<evidence type="ECO:0000313" key="2">
    <source>
        <dbReference type="EMBL" id="CAI9303716.1"/>
    </source>
</evidence>
<evidence type="ECO:0000313" key="3">
    <source>
        <dbReference type="Proteomes" id="UP001177003"/>
    </source>
</evidence>
<dbReference type="EMBL" id="OX465085">
    <property type="protein sequence ID" value="CAI9303716.1"/>
    <property type="molecule type" value="Genomic_DNA"/>
</dbReference>
<dbReference type="Proteomes" id="UP001177003">
    <property type="component" value="Chromosome 9"/>
</dbReference>